<proteinExistence type="predicted"/>
<dbReference type="Proteomes" id="UP001234202">
    <property type="component" value="Unassembled WGS sequence"/>
</dbReference>
<evidence type="ECO:0000313" key="1">
    <source>
        <dbReference type="EMBL" id="KAJ9124423.1"/>
    </source>
</evidence>
<dbReference type="EMBL" id="JASBWV010000010">
    <property type="protein sequence ID" value="KAJ9124423.1"/>
    <property type="molecule type" value="Genomic_DNA"/>
</dbReference>
<gene>
    <name evidence="1" type="ORF">QFC24_003211</name>
</gene>
<comment type="caution">
    <text evidence="1">The sequence shown here is derived from an EMBL/GenBank/DDBJ whole genome shotgun (WGS) entry which is preliminary data.</text>
</comment>
<name>A0ACC2XKP5_9TREE</name>
<reference evidence="1" key="1">
    <citation type="submission" date="2023-04" db="EMBL/GenBank/DDBJ databases">
        <title>Draft Genome sequencing of Naganishia species isolated from polar environments using Oxford Nanopore Technology.</title>
        <authorList>
            <person name="Leo P."/>
            <person name="Venkateswaran K."/>
        </authorList>
    </citation>
    <scope>NUCLEOTIDE SEQUENCE</scope>
    <source>
        <strain evidence="1">DBVPG 5303</strain>
    </source>
</reference>
<protein>
    <submittedName>
        <fullName evidence="1">Uncharacterized protein</fullName>
    </submittedName>
</protein>
<organism evidence="1 2">
    <name type="scientific">Naganishia onofrii</name>
    <dbReference type="NCBI Taxonomy" id="1851511"/>
    <lineage>
        <taxon>Eukaryota</taxon>
        <taxon>Fungi</taxon>
        <taxon>Dikarya</taxon>
        <taxon>Basidiomycota</taxon>
        <taxon>Agaricomycotina</taxon>
        <taxon>Tremellomycetes</taxon>
        <taxon>Filobasidiales</taxon>
        <taxon>Filobasidiaceae</taxon>
        <taxon>Naganishia</taxon>
    </lineage>
</organism>
<sequence>MSRNISTGSTTSSSGRKLQISSPQPYHPPARQFDGTGTGGPLPPALQPVQVPPGMNLRRPGGNASASGNGNASIGAEGGGLSPSISRGGATNGSGNGGSGGGRFEPTIPPPGIAIDGTSGDLSSGAGAGGAGRRIPSNASGSSVVSASAAASTIPGTSGTPLRPARSIRRAPGAPGGGGSRQEAQQRSVNRIPTPPSLQPSGPSSSSSSSTHPQFQPGQHVQPPPPHPSNTTYSHSAPTDQQQHQLVSPITDEPPTPIGTHQPTSGSGRVWEQDRAQRSQMVRDVVGRGKEREVKLRGVVDAFSGAGAGRGTGGSGEGSRVGSGTATPRDRGREGNYQSMTEVLQDQDLLIGQGGRGFDDVDGKSFPLHLSTLKGTGKLIDDSDVSPCE</sequence>
<accession>A0ACC2XKP5</accession>
<evidence type="ECO:0000313" key="2">
    <source>
        <dbReference type="Proteomes" id="UP001234202"/>
    </source>
</evidence>
<keyword evidence="2" id="KW-1185">Reference proteome</keyword>